<accession>A0A645C9Y8</accession>
<evidence type="ECO:0000313" key="1">
    <source>
        <dbReference type="EMBL" id="MPM73722.1"/>
    </source>
</evidence>
<protein>
    <submittedName>
        <fullName evidence="1">Uncharacterized protein</fullName>
    </submittedName>
</protein>
<reference evidence="1" key="1">
    <citation type="submission" date="2019-08" db="EMBL/GenBank/DDBJ databases">
        <authorList>
            <person name="Kucharzyk K."/>
            <person name="Murdoch R.W."/>
            <person name="Higgins S."/>
            <person name="Loffler F."/>
        </authorList>
    </citation>
    <scope>NUCLEOTIDE SEQUENCE</scope>
</reference>
<name>A0A645C9Y8_9ZZZZ</name>
<sequence length="124" mass="14235">MYEDDVKAAFVQAMSGMIAGKDDLISEYKQIIRRLTDHAALNLEAKQQTDEADVVSELIRKCVAENAANSQDQEAYLERYKGLKVRYEVAAQRQNRSRINARSANSADRRCWSLFRCWNRPMGC</sequence>
<comment type="caution">
    <text evidence="1">The sequence shown here is derived from an EMBL/GenBank/DDBJ whole genome shotgun (WGS) entry which is preliminary data.</text>
</comment>
<organism evidence="1">
    <name type="scientific">bioreactor metagenome</name>
    <dbReference type="NCBI Taxonomy" id="1076179"/>
    <lineage>
        <taxon>unclassified sequences</taxon>
        <taxon>metagenomes</taxon>
        <taxon>ecological metagenomes</taxon>
    </lineage>
</organism>
<dbReference type="EMBL" id="VSSQ01025527">
    <property type="protein sequence ID" value="MPM73722.1"/>
    <property type="molecule type" value="Genomic_DNA"/>
</dbReference>
<dbReference type="AlphaFoldDB" id="A0A645C9Y8"/>
<gene>
    <name evidence="1" type="ORF">SDC9_120704</name>
</gene>
<proteinExistence type="predicted"/>